<keyword evidence="4" id="KW-1185">Reference proteome</keyword>
<dbReference type="PANTHER" id="PTHR39428:SF1">
    <property type="entry name" value="F420H(2)-DEPENDENT QUINONE REDUCTASE RV1261C"/>
    <property type="match status" value="1"/>
</dbReference>
<proteinExistence type="inferred from homology"/>
<gene>
    <name evidence="3" type="ORF">MPP7335_01956</name>
</gene>
<evidence type="ECO:0000256" key="1">
    <source>
        <dbReference type="ARBA" id="ARBA00008710"/>
    </source>
</evidence>
<accession>A0A375YGF9</accession>
<dbReference type="Proteomes" id="UP000252008">
    <property type="component" value="Unassembled WGS sequence"/>
</dbReference>
<dbReference type="GO" id="GO:0016491">
    <property type="term" value="F:oxidoreductase activity"/>
    <property type="evidence" value="ECO:0007669"/>
    <property type="project" value="InterPro"/>
</dbReference>
<dbReference type="GO" id="GO:0070967">
    <property type="term" value="F:coenzyme F420 binding"/>
    <property type="evidence" value="ECO:0007669"/>
    <property type="project" value="TreeGrafter"/>
</dbReference>
<dbReference type="InterPro" id="IPR004378">
    <property type="entry name" value="F420H2_quin_Rdtase"/>
</dbReference>
<comment type="similarity">
    <text evidence="1">Belongs to the F420H(2)-dependent quinone reductase family.</text>
</comment>
<dbReference type="SUPFAM" id="SSF50475">
    <property type="entry name" value="FMN-binding split barrel"/>
    <property type="match status" value="1"/>
</dbReference>
<sequence>MEVMADEARAGERDFNQRTIDEFRANGGKVGGQFEGFPLLLLTAIGAKSGQPRTTPTGYFDIDGHVYIVGSSAGRDRDPAWAFNIRAHPEVTVEIGADPPKNATARELPRDERDSVYPRIVERAPGFGEYEKRTDRVIPIFELVLS</sequence>
<dbReference type="STRING" id="39692.BST38_26755"/>
<evidence type="ECO:0000256" key="2">
    <source>
        <dbReference type="ARBA" id="ARBA00049106"/>
    </source>
</evidence>
<dbReference type="Gene3D" id="2.30.110.10">
    <property type="entry name" value="Electron Transport, Fmn-binding Protein, Chain A"/>
    <property type="match status" value="1"/>
</dbReference>
<dbReference type="GO" id="GO:0005886">
    <property type="term" value="C:plasma membrane"/>
    <property type="evidence" value="ECO:0007669"/>
    <property type="project" value="TreeGrafter"/>
</dbReference>
<evidence type="ECO:0000313" key="3">
    <source>
        <dbReference type="EMBL" id="SRX80216.1"/>
    </source>
</evidence>
<dbReference type="PANTHER" id="PTHR39428">
    <property type="entry name" value="F420H(2)-DEPENDENT QUINONE REDUCTASE RV1261C"/>
    <property type="match status" value="1"/>
</dbReference>
<dbReference type="NCBIfam" id="TIGR00026">
    <property type="entry name" value="hi_GC_TIGR00026"/>
    <property type="match status" value="1"/>
</dbReference>
<evidence type="ECO:0000313" key="4">
    <source>
        <dbReference type="Proteomes" id="UP000252008"/>
    </source>
</evidence>
<comment type="catalytic activity">
    <reaction evidence="2">
        <text>oxidized coenzyme F420-(gamma-L-Glu)(n) + a quinol + H(+) = reduced coenzyme F420-(gamma-L-Glu)(n) + a quinone</text>
        <dbReference type="Rhea" id="RHEA:39663"/>
        <dbReference type="Rhea" id="RHEA-COMP:12939"/>
        <dbReference type="Rhea" id="RHEA-COMP:14378"/>
        <dbReference type="ChEBI" id="CHEBI:15378"/>
        <dbReference type="ChEBI" id="CHEBI:24646"/>
        <dbReference type="ChEBI" id="CHEBI:132124"/>
        <dbReference type="ChEBI" id="CHEBI:133980"/>
        <dbReference type="ChEBI" id="CHEBI:139511"/>
    </reaction>
</comment>
<dbReference type="Pfam" id="PF04075">
    <property type="entry name" value="F420H2_quin_red"/>
    <property type="match status" value="1"/>
</dbReference>
<reference evidence="3 4" key="1">
    <citation type="submission" date="2018-05" db="EMBL/GenBank/DDBJ databases">
        <authorList>
            <consortium name="IHU Genomes"/>
        </authorList>
    </citation>
    <scope>NUCLEOTIDE SEQUENCE [LARGE SCALE GENOMIC DNA]</scope>
    <source>
        <strain evidence="3 4">P7335</strain>
    </source>
</reference>
<dbReference type="InterPro" id="IPR012349">
    <property type="entry name" value="Split_barrel_FMN-bd"/>
</dbReference>
<name>A0A375YGF9_MYCPF</name>
<organism evidence="3 4">
    <name type="scientific">Mycolicibacterium parafortuitum</name>
    <name type="common">Mycobacterium parafortuitum</name>
    <dbReference type="NCBI Taxonomy" id="39692"/>
    <lineage>
        <taxon>Bacteria</taxon>
        <taxon>Bacillati</taxon>
        <taxon>Actinomycetota</taxon>
        <taxon>Actinomycetes</taxon>
        <taxon>Mycobacteriales</taxon>
        <taxon>Mycobacteriaceae</taxon>
        <taxon>Mycolicibacterium</taxon>
    </lineage>
</organism>
<dbReference type="EMBL" id="UEGS01000001">
    <property type="protein sequence ID" value="SRX80216.1"/>
    <property type="molecule type" value="Genomic_DNA"/>
</dbReference>
<protein>
    <submittedName>
        <fullName evidence="3">Hemerythrin HHE cation binding domain-containing protein [Frankia sp. EAN1pec]</fullName>
    </submittedName>
</protein>
<dbReference type="AlphaFoldDB" id="A0A375YGF9"/>